<dbReference type="Proteomes" id="UP000186513">
    <property type="component" value="Unassembled WGS sequence"/>
</dbReference>
<gene>
    <name evidence="1" type="ORF">SAMN02745887_00630</name>
</gene>
<dbReference type="RefSeq" id="WP_072427170.1">
    <property type="nucleotide sequence ID" value="NZ_FPKR01000002.1"/>
</dbReference>
<evidence type="ECO:0000313" key="1">
    <source>
        <dbReference type="EMBL" id="SFZ72443.1"/>
    </source>
</evidence>
<proteinExistence type="predicted"/>
<dbReference type="EMBL" id="FPKR01000002">
    <property type="protein sequence ID" value="SFZ72443.1"/>
    <property type="molecule type" value="Genomic_DNA"/>
</dbReference>
<protein>
    <submittedName>
        <fullName evidence="1">Uncharacterized protein</fullName>
    </submittedName>
</protein>
<sequence length="120" mass="13313">MSAAHPPIQHLAAGRSLQFWAAKGSTLHLLRGKVYLMPAPRWLADTMLQEPQLLLGGSAQRLHESGWVVLYAVSAVELQLCPAAPAKPWRLRARQGLAGVLLRLARQLVLLSRPLRRGWQ</sequence>
<name>A0A1K2H786_9NEIS</name>
<organism evidence="1 2">
    <name type="scientific">Chitinimonas taiwanensis DSM 18899</name>
    <dbReference type="NCBI Taxonomy" id="1121279"/>
    <lineage>
        <taxon>Bacteria</taxon>
        <taxon>Pseudomonadati</taxon>
        <taxon>Pseudomonadota</taxon>
        <taxon>Betaproteobacteria</taxon>
        <taxon>Neisseriales</taxon>
        <taxon>Chitinibacteraceae</taxon>
        <taxon>Chitinimonas</taxon>
    </lineage>
</organism>
<dbReference type="AlphaFoldDB" id="A0A1K2H786"/>
<evidence type="ECO:0000313" key="2">
    <source>
        <dbReference type="Proteomes" id="UP000186513"/>
    </source>
</evidence>
<keyword evidence="2" id="KW-1185">Reference proteome</keyword>
<accession>A0A1K2H786</accession>
<dbReference type="STRING" id="1121279.SAMN02745887_00630"/>
<dbReference type="OrthoDB" id="8968977at2"/>
<reference evidence="1 2" key="1">
    <citation type="submission" date="2016-11" db="EMBL/GenBank/DDBJ databases">
        <authorList>
            <person name="Jaros S."/>
            <person name="Januszkiewicz K."/>
            <person name="Wedrychowicz H."/>
        </authorList>
    </citation>
    <scope>NUCLEOTIDE SEQUENCE [LARGE SCALE GENOMIC DNA]</scope>
    <source>
        <strain evidence="1 2">DSM 18899</strain>
    </source>
</reference>